<evidence type="ECO:0000313" key="4">
    <source>
        <dbReference type="Proteomes" id="UP001556367"/>
    </source>
</evidence>
<feature type="transmembrane region" description="Helical" evidence="2">
    <location>
        <begin position="54"/>
        <end position="74"/>
    </location>
</feature>
<feature type="compositionally biased region" description="Basic and acidic residues" evidence="1">
    <location>
        <begin position="21"/>
        <end position="38"/>
    </location>
</feature>
<evidence type="ECO:0000313" key="3">
    <source>
        <dbReference type="EMBL" id="KAL0961494.1"/>
    </source>
</evidence>
<evidence type="ECO:0000256" key="1">
    <source>
        <dbReference type="SAM" id="MobiDB-lite"/>
    </source>
</evidence>
<sequence>MSNPIPDLDARYQGDTPPTRETAHPRAPERRTTDDSRYTDSNARLRGRRKRLRIAIIALVILIVILASTIIPALTTRRSVEQNRQASSTTLVPSSSSLPSSSFVAPSTPSVLSDPEFDSSVVPISTSMDSAS</sequence>
<gene>
    <name evidence="3" type="ORF">HGRIS_006435</name>
</gene>
<proteinExistence type="predicted"/>
<keyword evidence="2" id="KW-1133">Transmembrane helix</keyword>
<comment type="caution">
    <text evidence="3">The sequence shown here is derived from an EMBL/GenBank/DDBJ whole genome shotgun (WGS) entry which is preliminary data.</text>
</comment>
<keyword evidence="4" id="KW-1185">Reference proteome</keyword>
<feature type="region of interest" description="Disordered" evidence="1">
    <location>
        <begin position="1"/>
        <end position="44"/>
    </location>
</feature>
<protein>
    <submittedName>
        <fullName evidence="3">Uncharacterized protein</fullName>
    </submittedName>
</protein>
<accession>A0ABR3K0Z9</accession>
<name>A0ABR3K0Z9_9AGAR</name>
<dbReference type="Proteomes" id="UP001556367">
    <property type="component" value="Unassembled WGS sequence"/>
</dbReference>
<reference evidence="4" key="1">
    <citation type="submission" date="2024-06" db="EMBL/GenBank/DDBJ databases">
        <title>Multi-omics analyses provide insights into the biosynthesis of the anticancer antibiotic pleurotin in Hohenbuehelia grisea.</title>
        <authorList>
            <person name="Weaver J.A."/>
            <person name="Alberti F."/>
        </authorList>
    </citation>
    <scope>NUCLEOTIDE SEQUENCE [LARGE SCALE GENOMIC DNA]</scope>
    <source>
        <strain evidence="4">T-177</strain>
    </source>
</reference>
<keyword evidence="2" id="KW-0812">Transmembrane</keyword>
<feature type="region of interest" description="Disordered" evidence="1">
    <location>
        <begin position="78"/>
        <end position="132"/>
    </location>
</feature>
<keyword evidence="2" id="KW-0472">Membrane</keyword>
<dbReference type="EMBL" id="JASNQZ010000001">
    <property type="protein sequence ID" value="KAL0961494.1"/>
    <property type="molecule type" value="Genomic_DNA"/>
</dbReference>
<feature type="compositionally biased region" description="Low complexity" evidence="1">
    <location>
        <begin position="86"/>
        <end position="108"/>
    </location>
</feature>
<organism evidence="3 4">
    <name type="scientific">Hohenbuehelia grisea</name>
    <dbReference type="NCBI Taxonomy" id="104357"/>
    <lineage>
        <taxon>Eukaryota</taxon>
        <taxon>Fungi</taxon>
        <taxon>Dikarya</taxon>
        <taxon>Basidiomycota</taxon>
        <taxon>Agaricomycotina</taxon>
        <taxon>Agaricomycetes</taxon>
        <taxon>Agaricomycetidae</taxon>
        <taxon>Agaricales</taxon>
        <taxon>Pleurotineae</taxon>
        <taxon>Pleurotaceae</taxon>
        <taxon>Hohenbuehelia</taxon>
    </lineage>
</organism>
<feature type="compositionally biased region" description="Polar residues" evidence="1">
    <location>
        <begin position="122"/>
        <end position="132"/>
    </location>
</feature>
<evidence type="ECO:0000256" key="2">
    <source>
        <dbReference type="SAM" id="Phobius"/>
    </source>
</evidence>